<reference evidence="1 2" key="1">
    <citation type="submission" date="2021-08" db="EMBL/GenBank/DDBJ databases">
        <title>Draft Genome Sequence of Phanerochaete sordida strain YK-624.</title>
        <authorList>
            <person name="Mori T."/>
            <person name="Dohra H."/>
            <person name="Suzuki T."/>
            <person name="Kawagishi H."/>
            <person name="Hirai H."/>
        </authorList>
    </citation>
    <scope>NUCLEOTIDE SEQUENCE [LARGE SCALE GENOMIC DNA]</scope>
    <source>
        <strain evidence="1 2">YK-624</strain>
    </source>
</reference>
<comment type="caution">
    <text evidence="1">The sequence shown here is derived from an EMBL/GenBank/DDBJ whole genome shotgun (WGS) entry which is preliminary data.</text>
</comment>
<dbReference type="PANTHER" id="PTHR43591">
    <property type="entry name" value="METHYLTRANSFERASE"/>
    <property type="match status" value="1"/>
</dbReference>
<dbReference type="Proteomes" id="UP000703269">
    <property type="component" value="Unassembled WGS sequence"/>
</dbReference>
<keyword evidence="1" id="KW-0489">Methyltransferase</keyword>
<name>A0A9P3GAD1_9APHY</name>
<gene>
    <name evidence="1" type="ORF">PsYK624_064030</name>
</gene>
<dbReference type="EMBL" id="BPQB01000016">
    <property type="protein sequence ID" value="GJE90274.1"/>
    <property type="molecule type" value="Genomic_DNA"/>
</dbReference>
<sequence>MRQVQGPMEDFKALLQSWWPVRGLRNIFCTYLCLPAPPVLETSDMGDIERGCDGESPGCVTWSAQASPGNSSGTSVEPPNGFVSPALSLITLDDEISQALTFDLYGRALNVKSRVYMLPADDAEFARQDRLHDLIEELGSADCEDELEEALRETPGVQKAVLDIGHGSGRWMLDVALKYSHVDVVGIDLVPPPVTCKDGRCPSIGLHYIHPTCRHMPSNCRTEVDDVNSEMHHFENSFNVVHARFVAAGITDYRRLIDTMTRMLLPGGVIDIMEAELVIYDAKMRPIPTSRSALARWLTLVVTVIRQLGGEPDAAAHLAEWVALHEDYEQVAVHEWWVQTSPWSLGRDMESQRRNAHGIGMRDNLLALLFSARPMLLHAGVSELLLAFMEGEARAELLAAEKPSYIRLLRAQACKVTL</sequence>
<dbReference type="SUPFAM" id="SSF53335">
    <property type="entry name" value="S-adenosyl-L-methionine-dependent methyltransferases"/>
    <property type="match status" value="1"/>
</dbReference>
<dbReference type="CDD" id="cd02440">
    <property type="entry name" value="AdoMet_MTases"/>
    <property type="match status" value="1"/>
</dbReference>
<dbReference type="OrthoDB" id="2013972at2759"/>
<dbReference type="GO" id="GO:0008168">
    <property type="term" value="F:methyltransferase activity"/>
    <property type="evidence" value="ECO:0007669"/>
    <property type="project" value="UniProtKB-KW"/>
</dbReference>
<dbReference type="InterPro" id="IPR029063">
    <property type="entry name" value="SAM-dependent_MTases_sf"/>
</dbReference>
<dbReference type="AlphaFoldDB" id="A0A9P3GAD1"/>
<dbReference type="PANTHER" id="PTHR43591:SF24">
    <property type="entry name" value="2-METHOXY-6-POLYPRENYL-1,4-BENZOQUINOL METHYLASE, MITOCHONDRIAL"/>
    <property type="match status" value="1"/>
</dbReference>
<evidence type="ECO:0000313" key="1">
    <source>
        <dbReference type="EMBL" id="GJE90274.1"/>
    </source>
</evidence>
<accession>A0A9P3GAD1</accession>
<proteinExistence type="predicted"/>
<dbReference type="GO" id="GO:0032259">
    <property type="term" value="P:methylation"/>
    <property type="evidence" value="ECO:0007669"/>
    <property type="project" value="UniProtKB-KW"/>
</dbReference>
<keyword evidence="1" id="KW-0808">Transferase</keyword>
<keyword evidence="2" id="KW-1185">Reference proteome</keyword>
<protein>
    <submittedName>
        <fullName evidence="1">S-adenosyl-L-methionine-dependent methyltransferase</fullName>
    </submittedName>
</protein>
<dbReference type="Gene3D" id="3.40.50.150">
    <property type="entry name" value="Vaccinia Virus protein VP39"/>
    <property type="match status" value="1"/>
</dbReference>
<evidence type="ECO:0000313" key="2">
    <source>
        <dbReference type="Proteomes" id="UP000703269"/>
    </source>
</evidence>
<organism evidence="1 2">
    <name type="scientific">Phanerochaete sordida</name>
    <dbReference type="NCBI Taxonomy" id="48140"/>
    <lineage>
        <taxon>Eukaryota</taxon>
        <taxon>Fungi</taxon>
        <taxon>Dikarya</taxon>
        <taxon>Basidiomycota</taxon>
        <taxon>Agaricomycotina</taxon>
        <taxon>Agaricomycetes</taxon>
        <taxon>Polyporales</taxon>
        <taxon>Phanerochaetaceae</taxon>
        <taxon>Phanerochaete</taxon>
    </lineage>
</organism>
<dbReference type="Pfam" id="PF13489">
    <property type="entry name" value="Methyltransf_23"/>
    <property type="match status" value="1"/>
</dbReference>